<dbReference type="GO" id="GO:0005730">
    <property type="term" value="C:nucleolus"/>
    <property type="evidence" value="ECO:0007669"/>
    <property type="project" value="UniProtKB-SubCell"/>
</dbReference>
<dbReference type="InterPro" id="IPR051742">
    <property type="entry name" value="Ribosome_Assembly_uL10"/>
</dbReference>
<dbReference type="InterPro" id="IPR043164">
    <property type="entry name" value="Ribosomal_uL10-like_insert_sf"/>
</dbReference>
<dbReference type="eggNOG" id="KOG0816">
    <property type="taxonomic scope" value="Eukaryota"/>
</dbReference>
<sequence>MPKSKRDKKLSLTKTKKKGLGFKQHLVDDIRRCVQDYKRIFVFSVQNMRNSKLKDLRTEWRHSRFFFGKNKVMALGLGKTKETEAQDKLHKVTKHLIGQCGLLFTNKEPEEVLDWFQDYSESDFARAGNVATDTVTLPAGPLPQFPHSIEPHLRQLGMPTSLQRGVVTMLSEFTVCKADQALKPEQARILKLLGHQMAEFKITMKCMWSKDGKFKKFESKKKKNKKTSKSQEDILDVDMKEVDDSVDVGIEVGDGNVDADVEVEGESVDAAIEVRDETVDAAIEVRDDTVDASIEVRDETVGAAIEVQDEIVDAGVDIKSDKK</sequence>
<dbReference type="Gene3D" id="3.90.105.20">
    <property type="match status" value="1"/>
</dbReference>
<dbReference type="OrthoDB" id="10262308at2759"/>
<evidence type="ECO:0000313" key="11">
    <source>
        <dbReference type="Proteomes" id="UP000027135"/>
    </source>
</evidence>
<dbReference type="CDD" id="cd05796">
    <property type="entry name" value="Ribosomal_P0_like"/>
    <property type="match status" value="1"/>
</dbReference>
<dbReference type="InParanoid" id="A0A067QXB9"/>
<dbReference type="InterPro" id="IPR040637">
    <property type="entry name" value="Ribosomal_uL10-like_insert"/>
</dbReference>
<dbReference type="AlphaFoldDB" id="A0A067QXB9"/>
<evidence type="ECO:0000313" key="10">
    <source>
        <dbReference type="EMBL" id="KDR15024.1"/>
    </source>
</evidence>
<dbReference type="GO" id="GO:0000956">
    <property type="term" value="P:nuclear-transcribed mRNA catabolic process"/>
    <property type="evidence" value="ECO:0007669"/>
    <property type="project" value="TreeGrafter"/>
</dbReference>
<proteinExistence type="inferred from homology"/>
<dbReference type="GO" id="GO:0003723">
    <property type="term" value="F:RNA binding"/>
    <property type="evidence" value="ECO:0007669"/>
    <property type="project" value="TreeGrafter"/>
</dbReference>
<dbReference type="Pfam" id="PF17777">
    <property type="entry name" value="RL10P_insert"/>
    <property type="match status" value="1"/>
</dbReference>
<dbReference type="OMA" id="YEYLFIF"/>
<dbReference type="GO" id="GO:0000027">
    <property type="term" value="P:ribosomal large subunit assembly"/>
    <property type="evidence" value="ECO:0007669"/>
    <property type="project" value="InterPro"/>
</dbReference>
<comment type="similarity">
    <text evidence="2 8">Belongs to the universal ribosomal protein uL10 family.</text>
</comment>
<dbReference type="InterPro" id="IPR043141">
    <property type="entry name" value="Ribosomal_uL10-like_sf"/>
</dbReference>
<feature type="domain" description="Large ribosomal subunit protein uL10-like insertion" evidence="9">
    <location>
        <begin position="125"/>
        <end position="194"/>
    </location>
</feature>
<name>A0A067QXB9_ZOONE</name>
<accession>A0A067QXB9</accession>
<evidence type="ECO:0000259" key="9">
    <source>
        <dbReference type="Pfam" id="PF17777"/>
    </source>
</evidence>
<dbReference type="GO" id="GO:0005737">
    <property type="term" value="C:cytoplasm"/>
    <property type="evidence" value="ECO:0007669"/>
    <property type="project" value="UniProtKB-SubCell"/>
</dbReference>
<dbReference type="EMBL" id="KK852854">
    <property type="protein sequence ID" value="KDR15024.1"/>
    <property type="molecule type" value="Genomic_DNA"/>
</dbReference>
<reference evidence="10 11" key="1">
    <citation type="journal article" date="2014" name="Nat. Commun.">
        <title>Molecular traces of alternative social organization in a termite genome.</title>
        <authorList>
            <person name="Terrapon N."/>
            <person name="Li C."/>
            <person name="Robertson H.M."/>
            <person name="Ji L."/>
            <person name="Meng X."/>
            <person name="Booth W."/>
            <person name="Chen Z."/>
            <person name="Childers C.P."/>
            <person name="Glastad K.M."/>
            <person name="Gokhale K."/>
            <person name="Gowin J."/>
            <person name="Gronenberg W."/>
            <person name="Hermansen R.A."/>
            <person name="Hu H."/>
            <person name="Hunt B.G."/>
            <person name="Huylmans A.K."/>
            <person name="Khalil S.M."/>
            <person name="Mitchell R.D."/>
            <person name="Munoz-Torres M.C."/>
            <person name="Mustard J.A."/>
            <person name="Pan H."/>
            <person name="Reese J.T."/>
            <person name="Scharf M.E."/>
            <person name="Sun F."/>
            <person name="Vogel H."/>
            <person name="Xiao J."/>
            <person name="Yang W."/>
            <person name="Yang Z."/>
            <person name="Yang Z."/>
            <person name="Zhou J."/>
            <person name="Zhu J."/>
            <person name="Brent C.S."/>
            <person name="Elsik C.G."/>
            <person name="Goodisman M.A."/>
            <person name="Liberles D.A."/>
            <person name="Roe R.M."/>
            <person name="Vargo E.L."/>
            <person name="Vilcinskas A."/>
            <person name="Wang J."/>
            <person name="Bornberg-Bauer E."/>
            <person name="Korb J."/>
            <person name="Zhang G."/>
            <person name="Liebig J."/>
        </authorList>
    </citation>
    <scope>NUCLEOTIDE SEQUENCE [LARGE SCALE GENOMIC DNA]</scope>
    <source>
        <tissue evidence="10">Whole organism</tissue>
    </source>
</reference>
<dbReference type="FunFam" id="3.30.70.1730:FF:000004">
    <property type="entry name" value="Ribosome assembly factor mrt4"/>
    <property type="match status" value="1"/>
</dbReference>
<dbReference type="PANTHER" id="PTHR45841">
    <property type="entry name" value="MRNA TURNOVER PROTEIN 4 MRTO4"/>
    <property type="match status" value="1"/>
</dbReference>
<keyword evidence="4 8" id="KW-0690">Ribosome biogenesis</keyword>
<gene>
    <name evidence="10" type="ORF">L798_10717</name>
</gene>
<protein>
    <recommendedName>
        <fullName evidence="8">Ribosome assembly factor mrt4</fullName>
    </recommendedName>
</protein>
<keyword evidence="11" id="KW-1185">Reference proteome</keyword>
<organism evidence="10 11">
    <name type="scientific">Zootermopsis nevadensis</name>
    <name type="common">Dampwood termite</name>
    <dbReference type="NCBI Taxonomy" id="136037"/>
    <lineage>
        <taxon>Eukaryota</taxon>
        <taxon>Metazoa</taxon>
        <taxon>Ecdysozoa</taxon>
        <taxon>Arthropoda</taxon>
        <taxon>Hexapoda</taxon>
        <taxon>Insecta</taxon>
        <taxon>Pterygota</taxon>
        <taxon>Neoptera</taxon>
        <taxon>Polyneoptera</taxon>
        <taxon>Dictyoptera</taxon>
        <taxon>Blattodea</taxon>
        <taxon>Blattoidea</taxon>
        <taxon>Termitoidae</taxon>
        <taxon>Termopsidae</taxon>
        <taxon>Zootermopsis</taxon>
    </lineage>
</organism>
<dbReference type="FunCoup" id="A0A067QXB9">
    <property type="interactions" value="1694"/>
</dbReference>
<comment type="function">
    <text evidence="1 8">Component of the ribosome assembly machinery. Nuclear paralog of the ribosomal protein P0, it binds pre-60S subunits at an early stage of assembly in the nucleolus, and is replaced by P0 in cytoplasmic pre-60S subunits and mature 80S ribosomes.</text>
</comment>
<evidence type="ECO:0000256" key="7">
    <source>
        <dbReference type="ARBA" id="ARBA00066238"/>
    </source>
</evidence>
<dbReference type="STRING" id="136037.A0A067QXB9"/>
<dbReference type="Proteomes" id="UP000027135">
    <property type="component" value="Unassembled WGS sequence"/>
</dbReference>
<evidence type="ECO:0000256" key="4">
    <source>
        <dbReference type="ARBA" id="ARBA00022517"/>
    </source>
</evidence>
<dbReference type="InterPro" id="IPR033867">
    <property type="entry name" value="Mrt4"/>
</dbReference>
<evidence type="ECO:0000256" key="6">
    <source>
        <dbReference type="ARBA" id="ARBA00023242"/>
    </source>
</evidence>
<keyword evidence="5" id="KW-0597">Phosphoprotein</keyword>
<dbReference type="Pfam" id="PF00466">
    <property type="entry name" value="Ribosomal_L10"/>
    <property type="match status" value="1"/>
</dbReference>
<comment type="subcellular location">
    <subcellularLocation>
        <location evidence="8">Cytoplasm</location>
    </subcellularLocation>
    <subcellularLocation>
        <location evidence="8">Nucleus</location>
        <location evidence="8">Nucleolus</location>
    </subcellularLocation>
</comment>
<dbReference type="SUPFAM" id="SSF160369">
    <property type="entry name" value="Ribosomal protein L10-like"/>
    <property type="match status" value="1"/>
</dbReference>
<keyword evidence="3 8" id="KW-0963">Cytoplasm</keyword>
<dbReference type="GO" id="GO:0006364">
    <property type="term" value="P:rRNA processing"/>
    <property type="evidence" value="ECO:0007669"/>
    <property type="project" value="TreeGrafter"/>
</dbReference>
<evidence type="ECO:0000256" key="3">
    <source>
        <dbReference type="ARBA" id="ARBA00022490"/>
    </source>
</evidence>
<dbReference type="Gene3D" id="3.30.70.1730">
    <property type="match status" value="1"/>
</dbReference>
<comment type="subunit">
    <text evidence="7">Associates with the pre-60S ribosomal particle. Interacts with MINAS-60 (product of an alternative open reading frame of RBM10).</text>
</comment>
<dbReference type="GO" id="GO:0030687">
    <property type="term" value="C:preribosome, large subunit precursor"/>
    <property type="evidence" value="ECO:0007669"/>
    <property type="project" value="TreeGrafter"/>
</dbReference>
<evidence type="ECO:0000256" key="2">
    <source>
        <dbReference type="ARBA" id="ARBA00008889"/>
    </source>
</evidence>
<dbReference type="FunFam" id="3.90.105.20:FF:000002">
    <property type="entry name" value="Ribosome assembly factor mrt4"/>
    <property type="match status" value="1"/>
</dbReference>
<keyword evidence="6 8" id="KW-0539">Nucleus</keyword>
<dbReference type="InterPro" id="IPR001790">
    <property type="entry name" value="Ribosomal_uL10"/>
</dbReference>
<evidence type="ECO:0000256" key="5">
    <source>
        <dbReference type="ARBA" id="ARBA00022553"/>
    </source>
</evidence>
<evidence type="ECO:0000256" key="8">
    <source>
        <dbReference type="RuleBase" id="RU364039"/>
    </source>
</evidence>
<evidence type="ECO:0000256" key="1">
    <source>
        <dbReference type="ARBA" id="ARBA00004046"/>
    </source>
</evidence>
<dbReference type="PANTHER" id="PTHR45841:SF1">
    <property type="entry name" value="MRNA TURNOVER PROTEIN 4 HOMOLOG"/>
    <property type="match status" value="1"/>
</dbReference>